<proteinExistence type="predicted"/>
<evidence type="ECO:0000313" key="2">
    <source>
        <dbReference type="Proteomes" id="UP000585579"/>
    </source>
</evidence>
<name>A0A7K4AVD3_9EURY</name>
<protein>
    <submittedName>
        <fullName evidence="1">Uncharacterized protein</fullName>
    </submittedName>
</protein>
<gene>
    <name evidence="1" type="ORF">GX302_07485</name>
</gene>
<comment type="caution">
    <text evidence="1">The sequence shown here is derived from an EMBL/GenBank/DDBJ whole genome shotgun (WGS) entry which is preliminary data.</text>
</comment>
<dbReference type="GeneID" id="53686783"/>
<accession>A0A7K4AVD3</accession>
<dbReference type="EMBL" id="JAAYQL010000042">
    <property type="protein sequence ID" value="NLK32665.1"/>
    <property type="molecule type" value="Genomic_DNA"/>
</dbReference>
<organism evidence="1 2">
    <name type="scientific">Methanosarcina flavescens</name>
    <dbReference type="NCBI Taxonomy" id="1715806"/>
    <lineage>
        <taxon>Archaea</taxon>
        <taxon>Methanobacteriati</taxon>
        <taxon>Methanobacteriota</taxon>
        <taxon>Stenosarchaea group</taxon>
        <taxon>Methanomicrobia</taxon>
        <taxon>Methanosarcinales</taxon>
        <taxon>Methanosarcinaceae</taxon>
        <taxon>Methanosarcina</taxon>
    </lineage>
</organism>
<sequence>MQAKLTGKEDLWKRLMEIKHMRKWGSKKRLFFHYPPDVLGDEIKNLP</sequence>
<dbReference type="Proteomes" id="UP000585579">
    <property type="component" value="Unassembled WGS sequence"/>
</dbReference>
<dbReference type="AlphaFoldDB" id="A0A7K4AVD3"/>
<dbReference type="RefSeq" id="WP_167829505.1">
    <property type="nucleotide sequence ID" value="NZ_CP032683.1"/>
</dbReference>
<reference evidence="1 2" key="1">
    <citation type="journal article" date="2020" name="Biotechnol. Biofuels">
        <title>New insights from the biogas microbiome by comprehensive genome-resolved metagenomics of nearly 1600 species originating from multiple anaerobic digesters.</title>
        <authorList>
            <person name="Campanaro S."/>
            <person name="Treu L."/>
            <person name="Rodriguez-R L.M."/>
            <person name="Kovalovszki A."/>
            <person name="Ziels R.M."/>
            <person name="Maus I."/>
            <person name="Zhu X."/>
            <person name="Kougias P.G."/>
            <person name="Basile A."/>
            <person name="Luo G."/>
            <person name="Schluter A."/>
            <person name="Konstantinidis K.T."/>
            <person name="Angelidaki I."/>
        </authorList>
    </citation>
    <scope>NUCLEOTIDE SEQUENCE [LARGE SCALE GENOMIC DNA]</scope>
    <source>
        <strain evidence="1">AS22ysBPME_46</strain>
    </source>
</reference>
<evidence type="ECO:0000313" key="1">
    <source>
        <dbReference type="EMBL" id="NLK32665.1"/>
    </source>
</evidence>